<sequence>MYYQITFTLDKKIRGKFEMPHTIELDSKSFLNYITEKNRNILMYFKNKKDLYINMPNEIAGHIIKRKDYVDFMDFTPACLSLKAVVSEKIKDIFENLHIKESEYILKQIKIKGIDKHFYLLFVPIIRDIDFVYPKCKFVDMFNEYEKIFQNRQEFYDDEEIYFPQKITLEAKYKGFDLLYPQGSDVFFSERVINAFEKEKVIGYDIITGGCFYSDIEFG</sequence>
<dbReference type="RefSeq" id="WP_153139949.1">
    <property type="nucleotide sequence ID" value="NZ_VZAP01000191.1"/>
</dbReference>
<name>A0AA90VPQ8_9BACT</name>
<dbReference type="Proteomes" id="UP000421283">
    <property type="component" value="Unassembled WGS sequence"/>
</dbReference>
<dbReference type="AlphaFoldDB" id="A0AA90VPQ8"/>
<proteinExistence type="predicted"/>
<accession>A0AA90VPQ8</accession>
<gene>
    <name evidence="1" type="ORF">F7D31_15185</name>
</gene>
<comment type="caution">
    <text evidence="1">The sequence shown here is derived from an EMBL/GenBank/DDBJ whole genome shotgun (WGS) entry which is preliminary data.</text>
</comment>
<reference evidence="2" key="1">
    <citation type="submission" date="2019-09" db="EMBL/GenBank/DDBJ databases">
        <title>Distinct polysaccharide growth profiles of human intestinal Prevotella copri isolates.</title>
        <authorList>
            <person name="Fehlner-Peach H."/>
            <person name="Magnabosco C."/>
            <person name="Raghavan V."/>
            <person name="Scher J.U."/>
            <person name="Tett A."/>
            <person name="Cox L.M."/>
            <person name="Gottsegen C."/>
            <person name="Watters A."/>
            <person name="Wiltshire- Gordon J.D."/>
            <person name="Segata N."/>
            <person name="Bonneau R."/>
            <person name="Littman D.R."/>
        </authorList>
    </citation>
    <scope>NUCLEOTIDE SEQUENCE [LARGE SCALE GENOMIC DNA]</scope>
    <source>
        <strain evidence="2">iAU3127</strain>
    </source>
</reference>
<evidence type="ECO:0000313" key="1">
    <source>
        <dbReference type="EMBL" id="MQO93969.1"/>
    </source>
</evidence>
<dbReference type="EMBL" id="VZAP01000191">
    <property type="protein sequence ID" value="MQO93969.1"/>
    <property type="molecule type" value="Genomic_DNA"/>
</dbReference>
<evidence type="ECO:0000313" key="2">
    <source>
        <dbReference type="Proteomes" id="UP000421283"/>
    </source>
</evidence>
<organism evidence="1 2">
    <name type="scientific">Segatella copri</name>
    <dbReference type="NCBI Taxonomy" id="165179"/>
    <lineage>
        <taxon>Bacteria</taxon>
        <taxon>Pseudomonadati</taxon>
        <taxon>Bacteroidota</taxon>
        <taxon>Bacteroidia</taxon>
        <taxon>Bacteroidales</taxon>
        <taxon>Prevotellaceae</taxon>
        <taxon>Segatella</taxon>
    </lineage>
</organism>
<protein>
    <submittedName>
        <fullName evidence="1">Uncharacterized protein</fullName>
    </submittedName>
</protein>